<feature type="domain" description="Putative restriction endonuclease" evidence="1">
    <location>
        <begin position="25"/>
        <end position="195"/>
    </location>
</feature>
<evidence type="ECO:0000259" key="1">
    <source>
        <dbReference type="Pfam" id="PF05685"/>
    </source>
</evidence>
<reference evidence="2 3" key="1">
    <citation type="journal article" date="2020" name="Microorganisms">
        <title>Osmotic Adaptation and Compatible Solute Biosynthesis of Phototrophic Bacteria as Revealed from Genome Analyses.</title>
        <authorList>
            <person name="Imhoff J.F."/>
            <person name="Rahn T."/>
            <person name="Kunzel S."/>
            <person name="Keller A."/>
            <person name="Neulinger S.C."/>
        </authorList>
    </citation>
    <scope>NUCLEOTIDE SEQUENCE [LARGE SCALE GENOMIC DNA]</scope>
    <source>
        <strain evidence="2 3">DSM 6210</strain>
    </source>
</reference>
<evidence type="ECO:0000313" key="3">
    <source>
        <dbReference type="Proteomes" id="UP000748752"/>
    </source>
</evidence>
<evidence type="ECO:0000313" key="2">
    <source>
        <dbReference type="EMBL" id="MBK1629248.1"/>
    </source>
</evidence>
<dbReference type="InterPro" id="IPR012296">
    <property type="entry name" value="Nuclease_put_TT1808"/>
</dbReference>
<dbReference type="PANTHER" id="PTHR34107">
    <property type="entry name" value="SLL0198 PROTEIN-RELATED"/>
    <property type="match status" value="1"/>
</dbReference>
<organism evidence="2 3">
    <name type="scientific">Thiohalocapsa halophila</name>
    <dbReference type="NCBI Taxonomy" id="69359"/>
    <lineage>
        <taxon>Bacteria</taxon>
        <taxon>Pseudomonadati</taxon>
        <taxon>Pseudomonadota</taxon>
        <taxon>Gammaproteobacteria</taxon>
        <taxon>Chromatiales</taxon>
        <taxon>Chromatiaceae</taxon>
        <taxon>Thiohalocapsa</taxon>
    </lineage>
</organism>
<gene>
    <name evidence="2" type="ORF">CKO31_00570</name>
</gene>
<proteinExistence type="predicted"/>
<dbReference type="InterPro" id="IPR008538">
    <property type="entry name" value="Uma2"/>
</dbReference>
<dbReference type="Pfam" id="PF05685">
    <property type="entry name" value="Uma2"/>
    <property type="match status" value="1"/>
</dbReference>
<dbReference type="Proteomes" id="UP000748752">
    <property type="component" value="Unassembled WGS sequence"/>
</dbReference>
<dbReference type="SUPFAM" id="SSF52980">
    <property type="entry name" value="Restriction endonuclease-like"/>
    <property type="match status" value="1"/>
</dbReference>
<protein>
    <recommendedName>
        <fullName evidence="1">Putative restriction endonuclease domain-containing protein</fullName>
    </recommendedName>
</protein>
<accession>A0ABS1CBX6</accession>
<dbReference type="Gene3D" id="3.90.1570.10">
    <property type="entry name" value="tt1808, chain A"/>
    <property type="match status" value="1"/>
</dbReference>
<keyword evidence="3" id="KW-1185">Reference proteome</keyword>
<dbReference type="PANTHER" id="PTHR34107:SF1">
    <property type="entry name" value="SLL0198 PROTEIN"/>
    <property type="match status" value="1"/>
</dbReference>
<dbReference type="RefSeq" id="WP_242475035.1">
    <property type="nucleotide sequence ID" value="NZ_NRRV01000001.1"/>
</dbReference>
<comment type="caution">
    <text evidence="2">The sequence shown here is derived from an EMBL/GenBank/DDBJ whole genome shotgun (WGS) entry which is preliminary data.</text>
</comment>
<sequence length="203" mass="22329">MAAPNASATQPVHLRLPAGMRMDDEQFFDFCEANADYRIERNANGDIEIMPPTGGETGRRNSDLITDLNIWARQDGRGVVFDSSTGFRLPNGATRSPDAAWVSRAQLARLKDADKDRFLPLAPDFVLELASPNDDPVALDAKMQEYRANGVRLGWLLIPADKQVRIYRPATLPATLDAPASLDGDDVLAGLELDLTRIWEPAL</sequence>
<dbReference type="InterPro" id="IPR011335">
    <property type="entry name" value="Restrct_endonuc-II-like"/>
</dbReference>
<dbReference type="CDD" id="cd06260">
    <property type="entry name" value="DUF820-like"/>
    <property type="match status" value="1"/>
</dbReference>
<dbReference type="EMBL" id="NRRV01000001">
    <property type="protein sequence ID" value="MBK1629248.1"/>
    <property type="molecule type" value="Genomic_DNA"/>
</dbReference>
<name>A0ABS1CBX6_9GAMM</name>